<name>A0A2J6X624_9CHLR</name>
<evidence type="ECO:0000313" key="3">
    <source>
        <dbReference type="Proteomes" id="UP000243376"/>
    </source>
</evidence>
<reference evidence="2 3" key="1">
    <citation type="submission" date="2018-01" db="EMBL/GenBank/DDBJ databases">
        <title>Metagenomic assembled genomes from two thermal pools in the Uzon Caldera, Kamchatka, Russia.</title>
        <authorList>
            <person name="Wilkins L."/>
            <person name="Ettinger C."/>
        </authorList>
    </citation>
    <scope>NUCLEOTIDE SEQUENCE [LARGE SCALE GENOMIC DNA]</scope>
    <source>
        <strain evidence="2">ZAV-02</strain>
    </source>
</reference>
<evidence type="ECO:0000256" key="1">
    <source>
        <dbReference type="SAM" id="Phobius"/>
    </source>
</evidence>
<evidence type="ECO:0008006" key="4">
    <source>
        <dbReference type="Google" id="ProtNLM"/>
    </source>
</evidence>
<dbReference type="PANTHER" id="PTHR37464">
    <property type="entry name" value="BLL2463 PROTEIN"/>
    <property type="match status" value="1"/>
</dbReference>
<protein>
    <recommendedName>
        <fullName evidence="4">VWA domain-containing protein</fullName>
    </recommendedName>
</protein>
<comment type="caution">
    <text evidence="2">The sequence shown here is derived from an EMBL/GenBank/DDBJ whole genome shotgun (WGS) entry which is preliminary data.</text>
</comment>
<evidence type="ECO:0000313" key="2">
    <source>
        <dbReference type="EMBL" id="PMP82132.1"/>
    </source>
</evidence>
<feature type="transmembrane region" description="Helical" evidence="1">
    <location>
        <begin position="169"/>
        <end position="188"/>
    </location>
</feature>
<keyword evidence="1" id="KW-0472">Membrane</keyword>
<proteinExistence type="predicted"/>
<gene>
    <name evidence="2" type="ORF">C0184_07245</name>
</gene>
<keyword evidence="1" id="KW-1133">Transmembrane helix</keyword>
<feature type="non-terminal residue" evidence="2">
    <location>
        <position position="1"/>
    </location>
</feature>
<keyword evidence="1" id="KW-0812">Transmembrane</keyword>
<dbReference type="EMBL" id="PNIQ01000475">
    <property type="protein sequence ID" value="PMP82132.1"/>
    <property type="molecule type" value="Genomic_DNA"/>
</dbReference>
<dbReference type="AlphaFoldDB" id="A0A2J6X624"/>
<sequence>WARVIVDSDGGPLLLAGEREGRRIIVLAFDLHLSDFPLTIGFPLLLSNMIDYLLPMSSVQLTTGQPIVAPVDSSIEEVRVIRPDGRVASSRDGQVQVQANQTFYTDTELPGIYTLEERRGNEVITGRRFAVNLFAPNESQITPQRDLVISQISGAQSTVARERDGRQEIWRWLALVALLVLLIEWLYYQRNTLTLLRERWRRRTA</sequence>
<dbReference type="Proteomes" id="UP000243376">
    <property type="component" value="Unassembled WGS sequence"/>
</dbReference>
<dbReference type="PANTHER" id="PTHR37464:SF1">
    <property type="entry name" value="BLL2463 PROTEIN"/>
    <property type="match status" value="1"/>
</dbReference>
<organism evidence="2 3">
    <name type="scientific">Chloroflexus aggregans</name>
    <dbReference type="NCBI Taxonomy" id="152260"/>
    <lineage>
        <taxon>Bacteria</taxon>
        <taxon>Bacillati</taxon>
        <taxon>Chloroflexota</taxon>
        <taxon>Chloroflexia</taxon>
        <taxon>Chloroflexales</taxon>
        <taxon>Chloroflexineae</taxon>
        <taxon>Chloroflexaceae</taxon>
        <taxon>Chloroflexus</taxon>
    </lineage>
</organism>
<accession>A0A2J6X624</accession>